<proteinExistence type="predicted"/>
<sequence>ILKRLGCSNCQTGSRNFVMDQLRGKARLLLNKLRLLHQHRFEKYFLNFVVNADLVQILDILHALCGYCVESNIGLA</sequence>
<feature type="non-terminal residue" evidence="1">
    <location>
        <position position="1"/>
    </location>
</feature>
<dbReference type="AlphaFoldDB" id="A0A815VKH6"/>
<dbReference type="Proteomes" id="UP000663864">
    <property type="component" value="Unassembled WGS sequence"/>
</dbReference>
<dbReference type="EMBL" id="CAJNOT010011164">
    <property type="protein sequence ID" value="CAF1533204.1"/>
    <property type="molecule type" value="Genomic_DNA"/>
</dbReference>
<feature type="non-terminal residue" evidence="1">
    <location>
        <position position="76"/>
    </location>
</feature>
<evidence type="ECO:0000313" key="1">
    <source>
        <dbReference type="EMBL" id="CAF1533204.1"/>
    </source>
</evidence>
<protein>
    <submittedName>
        <fullName evidence="1">Uncharacterized protein</fullName>
    </submittedName>
</protein>
<comment type="caution">
    <text evidence="1">The sequence shown here is derived from an EMBL/GenBank/DDBJ whole genome shotgun (WGS) entry which is preliminary data.</text>
</comment>
<name>A0A815VKH6_9BILA</name>
<gene>
    <name evidence="1" type="ORF">ZHD862_LOCUS38813</name>
</gene>
<accession>A0A815VKH6</accession>
<organism evidence="1 2">
    <name type="scientific">Rotaria sordida</name>
    <dbReference type="NCBI Taxonomy" id="392033"/>
    <lineage>
        <taxon>Eukaryota</taxon>
        <taxon>Metazoa</taxon>
        <taxon>Spiralia</taxon>
        <taxon>Gnathifera</taxon>
        <taxon>Rotifera</taxon>
        <taxon>Eurotatoria</taxon>
        <taxon>Bdelloidea</taxon>
        <taxon>Philodinida</taxon>
        <taxon>Philodinidae</taxon>
        <taxon>Rotaria</taxon>
    </lineage>
</organism>
<reference evidence="1" key="1">
    <citation type="submission" date="2021-02" db="EMBL/GenBank/DDBJ databases">
        <authorList>
            <person name="Nowell W R."/>
        </authorList>
    </citation>
    <scope>NUCLEOTIDE SEQUENCE</scope>
</reference>
<evidence type="ECO:0000313" key="2">
    <source>
        <dbReference type="Proteomes" id="UP000663864"/>
    </source>
</evidence>